<dbReference type="GO" id="GO:0004174">
    <property type="term" value="F:electron-transferring-flavoprotein dehydrogenase activity"/>
    <property type="evidence" value="ECO:0007669"/>
    <property type="project" value="TreeGrafter"/>
</dbReference>
<dbReference type="OrthoDB" id="202203at2759"/>
<evidence type="ECO:0000259" key="1">
    <source>
        <dbReference type="Pfam" id="PF07992"/>
    </source>
</evidence>
<dbReference type="GO" id="GO:0050660">
    <property type="term" value="F:flavin adenine dinucleotide binding"/>
    <property type="evidence" value="ECO:0007669"/>
    <property type="project" value="TreeGrafter"/>
</dbReference>
<dbReference type="InterPro" id="IPR036188">
    <property type="entry name" value="FAD/NAD-bd_sf"/>
</dbReference>
<dbReference type="SUPFAM" id="SSF51905">
    <property type="entry name" value="FAD/NAD(P)-binding domain"/>
    <property type="match status" value="1"/>
</dbReference>
<dbReference type="AlphaFoldDB" id="A0A5N6TZP0"/>
<protein>
    <submittedName>
        <fullName evidence="2">Putative apoptosis inducing factor</fullName>
    </submittedName>
</protein>
<dbReference type="EMBL" id="ML742065">
    <property type="protein sequence ID" value="KAE8151754.1"/>
    <property type="molecule type" value="Genomic_DNA"/>
</dbReference>
<dbReference type="Gene3D" id="3.50.50.100">
    <property type="match status" value="1"/>
</dbReference>
<feature type="domain" description="FAD/NAD(P)-binding" evidence="1">
    <location>
        <begin position="14"/>
        <end position="338"/>
    </location>
</feature>
<accession>A0A5N6TZP0</accession>
<dbReference type="Pfam" id="PF07992">
    <property type="entry name" value="Pyr_redox_2"/>
    <property type="match status" value="1"/>
</dbReference>
<dbReference type="PRINTS" id="PR00411">
    <property type="entry name" value="PNDRDTASEI"/>
</dbReference>
<reference evidence="2 3" key="1">
    <citation type="submission" date="2019-04" db="EMBL/GenBank/DDBJ databases">
        <title>Friends and foes A comparative genomics study of 23 Aspergillus species from section Flavi.</title>
        <authorList>
            <consortium name="DOE Joint Genome Institute"/>
            <person name="Kjaerbolling I."/>
            <person name="Vesth T."/>
            <person name="Frisvad J.C."/>
            <person name="Nybo J.L."/>
            <person name="Theobald S."/>
            <person name="Kildgaard S."/>
            <person name="Isbrandt T."/>
            <person name="Kuo A."/>
            <person name="Sato A."/>
            <person name="Lyhne E.K."/>
            <person name="Kogle M.E."/>
            <person name="Wiebenga A."/>
            <person name="Kun R.S."/>
            <person name="Lubbers R.J."/>
            <person name="Makela M.R."/>
            <person name="Barry K."/>
            <person name="Chovatia M."/>
            <person name="Clum A."/>
            <person name="Daum C."/>
            <person name="Haridas S."/>
            <person name="He G."/>
            <person name="LaButti K."/>
            <person name="Lipzen A."/>
            <person name="Mondo S."/>
            <person name="Riley R."/>
            <person name="Salamov A."/>
            <person name="Simmons B.A."/>
            <person name="Magnuson J.K."/>
            <person name="Henrissat B."/>
            <person name="Mortensen U.H."/>
            <person name="Larsen T.O."/>
            <person name="Devries R.P."/>
            <person name="Grigoriev I.V."/>
            <person name="Machida M."/>
            <person name="Baker S.E."/>
            <person name="Andersen M.R."/>
        </authorList>
    </citation>
    <scope>NUCLEOTIDE SEQUENCE [LARGE SCALE GENOMIC DNA]</scope>
    <source>
        <strain evidence="2 3">IBT 18842</strain>
    </source>
</reference>
<name>A0A5N6TZP0_ASPAV</name>
<dbReference type="InterPro" id="IPR023753">
    <property type="entry name" value="FAD/NAD-binding_dom"/>
</dbReference>
<evidence type="ECO:0000313" key="3">
    <source>
        <dbReference type="Proteomes" id="UP000325780"/>
    </source>
</evidence>
<organism evidence="2 3">
    <name type="scientific">Aspergillus avenaceus</name>
    <dbReference type="NCBI Taxonomy" id="36643"/>
    <lineage>
        <taxon>Eukaryota</taxon>
        <taxon>Fungi</taxon>
        <taxon>Dikarya</taxon>
        <taxon>Ascomycota</taxon>
        <taxon>Pezizomycotina</taxon>
        <taxon>Eurotiomycetes</taxon>
        <taxon>Eurotiomycetidae</taxon>
        <taxon>Eurotiales</taxon>
        <taxon>Aspergillaceae</taxon>
        <taxon>Aspergillus</taxon>
        <taxon>Aspergillus subgen. Circumdati</taxon>
    </lineage>
</organism>
<dbReference type="PANTHER" id="PTHR43735">
    <property type="entry name" value="APOPTOSIS-INDUCING FACTOR 1"/>
    <property type="match status" value="1"/>
</dbReference>
<dbReference type="PANTHER" id="PTHR43735:SF24">
    <property type="entry name" value="NUCLEOTIDE-DISULPHIDE OXIDOREDUCTASE AMID-LIKE, PUTATIVE (AFU_ORTHOLOGUE AFUA_1G17180)-RELATED"/>
    <property type="match status" value="1"/>
</dbReference>
<proteinExistence type="predicted"/>
<keyword evidence="3" id="KW-1185">Reference proteome</keyword>
<dbReference type="Proteomes" id="UP000325780">
    <property type="component" value="Unassembled WGS sequence"/>
</dbReference>
<dbReference type="GO" id="GO:0005737">
    <property type="term" value="C:cytoplasm"/>
    <property type="evidence" value="ECO:0007669"/>
    <property type="project" value="TreeGrafter"/>
</dbReference>
<gene>
    <name evidence="2" type="ORF">BDV25DRAFT_87946</name>
</gene>
<sequence length="418" mass="45845">MPSNEGLAALSRQFRVLVAGGSYGGLSAALTLLDLCGGRLARFNFTPDAKPPQNQIPIHITVVDERDGFYHLIGSPKALACDQYASKTWIRFQDIPALKTPNLKFVRGSVSSVDCQSKTAQILDLESKETTSEKYDFLIAGTGLRRVFPTVPQSLQRDEFLKEAWNHKEDIEKARDGVVIIGGGAVGVEMAAELKVLDPQRKITLVHSRDRLLSAEPLPDDFKERVYSVLKETGVEVILGQRVIDTTAVNTDAEHRAWDLTLANGTKLRAGHVMSAISKCEPTSSYLPQDALNQEGFVKIRSTLQFPSNVTNAESHFAIGDIAQWTGIKRCGAAMHMGHYAATNIHQLILAEAGLKPEFLELQEYPAVMGIALGHSAVSYSPADGTQDGEHLLKSMFGQDMGYSICWNYMRLSEPCQA</sequence>
<dbReference type="PRINTS" id="PR00368">
    <property type="entry name" value="FADPNR"/>
</dbReference>
<evidence type="ECO:0000313" key="2">
    <source>
        <dbReference type="EMBL" id="KAE8151754.1"/>
    </source>
</evidence>